<evidence type="ECO:0008006" key="3">
    <source>
        <dbReference type="Google" id="ProtNLM"/>
    </source>
</evidence>
<protein>
    <recommendedName>
        <fullName evidence="3">Type 4 fimbrial biogenesis protein PilX N-terminal domain-containing protein</fullName>
    </recommendedName>
</protein>
<proteinExistence type="predicted"/>
<comment type="caution">
    <text evidence="1">The sequence shown here is derived from an EMBL/GenBank/DDBJ whole genome shotgun (WGS) entry which is preliminary data.</text>
</comment>
<gene>
    <name evidence="1" type="ORF">A2903_01640</name>
</gene>
<name>A0A1F6WQH8_9BACT</name>
<reference evidence="1 2" key="1">
    <citation type="journal article" date="2016" name="Nat. Commun.">
        <title>Thousands of microbial genomes shed light on interconnected biogeochemical processes in an aquifer system.</title>
        <authorList>
            <person name="Anantharaman K."/>
            <person name="Brown C.T."/>
            <person name="Hug L.A."/>
            <person name="Sharon I."/>
            <person name="Castelle C.J."/>
            <person name="Probst A.J."/>
            <person name="Thomas B.C."/>
            <person name="Singh A."/>
            <person name="Wilkins M.J."/>
            <person name="Karaoz U."/>
            <person name="Brodie E.L."/>
            <person name="Williams K.H."/>
            <person name="Hubbard S.S."/>
            <person name="Banfield J.F."/>
        </authorList>
    </citation>
    <scope>NUCLEOTIDE SEQUENCE [LARGE SCALE GENOMIC DNA]</scope>
</reference>
<dbReference type="STRING" id="1801764.A2903_01640"/>
<dbReference type="AlphaFoldDB" id="A0A1F6WQH8"/>
<organism evidence="1 2">
    <name type="scientific">Candidatus Nomurabacteria bacterium RIFCSPLOWO2_01_FULL_33_17</name>
    <dbReference type="NCBI Taxonomy" id="1801764"/>
    <lineage>
        <taxon>Bacteria</taxon>
        <taxon>Candidatus Nomuraibacteriota</taxon>
    </lineage>
</organism>
<evidence type="ECO:0000313" key="2">
    <source>
        <dbReference type="Proteomes" id="UP000178184"/>
    </source>
</evidence>
<sequence length="581" mass="59733">MKNIFIKNTKKYQNGNVMLVLTLFVSVVSLASITATTGTVIRAHRDEVNIERTKQSYSTAESGIEDALYRLKNNMDIDTNETITLGNTTATTAITDIGDSQKSVASTGTTNSNDRSLSVVLKQSEGVSFFYGMQAGTGGVTMNNSAGIIGNLYSNGPIVVNNSGYVTGSATSANGDSATVDQTFGSGTPATNNTFGNGTSTEDMAQSFRLTNTNYLSSAQVYIKKVGSPSNATVTIRTDNSSKPSGTIKATGTLSSSLVSTNYGWVNITFTTNPQLTASTTYWLTIDASRSASNYFVVGGDTGYANGTAKIGRVSSSTWNQLGTNTDLFFSISTGGAFGSISGLTVGSAGVGNAYSHTVTGSTVAGTIYCQTGSGNNKSCNTTLADPVTQNFPISDQNIEDWKEMALAGGTSSGISLSGSQTQSIGPKKINGSISLSNSAVLTVTGVLWVTGNISISNNTIIKLASSFGSDGGIIIVDGTISTNNSAVFNGSGTAGSYLMAISTNTGSSAIALNNSAGSVILIAPYGGITMNNSAGAKQVTAKSITLNNTATITYESGLADASFSTGPAGSWDILSWQEDE</sequence>
<evidence type="ECO:0000313" key="1">
    <source>
        <dbReference type="EMBL" id="OGI84172.1"/>
    </source>
</evidence>
<accession>A0A1F6WQH8</accession>
<dbReference type="NCBIfam" id="NF041539">
    <property type="entry name" value="choice_anch_R"/>
    <property type="match status" value="1"/>
</dbReference>
<dbReference type="Proteomes" id="UP000178184">
    <property type="component" value="Unassembled WGS sequence"/>
</dbReference>
<dbReference type="EMBL" id="MFUO01000008">
    <property type="protein sequence ID" value="OGI84172.1"/>
    <property type="molecule type" value="Genomic_DNA"/>
</dbReference>